<dbReference type="EMBL" id="KV750087">
    <property type="protein sequence ID" value="OCL06330.1"/>
    <property type="molecule type" value="Genomic_DNA"/>
</dbReference>
<feature type="compositionally biased region" description="Polar residues" evidence="1">
    <location>
        <begin position="103"/>
        <end position="115"/>
    </location>
</feature>
<dbReference type="Proteomes" id="UP000250140">
    <property type="component" value="Unassembled WGS sequence"/>
</dbReference>
<feature type="region of interest" description="Disordered" evidence="1">
    <location>
        <begin position="1"/>
        <end position="131"/>
    </location>
</feature>
<feature type="compositionally biased region" description="Basic residues" evidence="1">
    <location>
        <begin position="1"/>
        <end position="12"/>
    </location>
</feature>
<name>A0A8E2EXB2_9PEZI</name>
<keyword evidence="3" id="KW-1185">Reference proteome</keyword>
<evidence type="ECO:0000313" key="2">
    <source>
        <dbReference type="EMBL" id="OCL06330.1"/>
    </source>
</evidence>
<accession>A0A8E2EXB2</accession>
<sequence length="143" mass="15962">MSAKAIRRRQPKPGHEFQFTQRLRRILYSSNPSPPTPHAKTPIEQPNEGAYEVLPRYAPHLPKPPERKTSNLELIRRSKTTGPPAHHPNHSPIPPHNPLHSVAATSATRAANRVSQALIPRPPQLDPCSLDPRIKVGYRARSG</sequence>
<evidence type="ECO:0000313" key="3">
    <source>
        <dbReference type="Proteomes" id="UP000250140"/>
    </source>
</evidence>
<reference evidence="2 3" key="1">
    <citation type="journal article" date="2016" name="Nat. Commun.">
        <title>Ectomycorrhizal ecology is imprinted in the genome of the dominant symbiotic fungus Cenococcum geophilum.</title>
        <authorList>
            <consortium name="DOE Joint Genome Institute"/>
            <person name="Peter M."/>
            <person name="Kohler A."/>
            <person name="Ohm R.A."/>
            <person name="Kuo A."/>
            <person name="Krutzmann J."/>
            <person name="Morin E."/>
            <person name="Arend M."/>
            <person name="Barry K.W."/>
            <person name="Binder M."/>
            <person name="Choi C."/>
            <person name="Clum A."/>
            <person name="Copeland A."/>
            <person name="Grisel N."/>
            <person name="Haridas S."/>
            <person name="Kipfer T."/>
            <person name="LaButti K."/>
            <person name="Lindquist E."/>
            <person name="Lipzen A."/>
            <person name="Maire R."/>
            <person name="Meier B."/>
            <person name="Mihaltcheva S."/>
            <person name="Molinier V."/>
            <person name="Murat C."/>
            <person name="Poggeler S."/>
            <person name="Quandt C.A."/>
            <person name="Sperisen C."/>
            <person name="Tritt A."/>
            <person name="Tisserant E."/>
            <person name="Crous P.W."/>
            <person name="Henrissat B."/>
            <person name="Nehls U."/>
            <person name="Egli S."/>
            <person name="Spatafora J.W."/>
            <person name="Grigoriev I.V."/>
            <person name="Martin F.M."/>
        </authorList>
    </citation>
    <scope>NUCLEOTIDE SEQUENCE [LARGE SCALE GENOMIC DNA]</scope>
    <source>
        <strain evidence="2 3">CBS 207.34</strain>
    </source>
</reference>
<dbReference type="AlphaFoldDB" id="A0A8E2EXB2"/>
<feature type="compositionally biased region" description="Basic and acidic residues" evidence="1">
    <location>
        <begin position="63"/>
        <end position="76"/>
    </location>
</feature>
<protein>
    <submittedName>
        <fullName evidence="2">Uncharacterized protein</fullName>
    </submittedName>
</protein>
<evidence type="ECO:0000256" key="1">
    <source>
        <dbReference type="SAM" id="MobiDB-lite"/>
    </source>
</evidence>
<organism evidence="2 3">
    <name type="scientific">Glonium stellatum</name>
    <dbReference type="NCBI Taxonomy" id="574774"/>
    <lineage>
        <taxon>Eukaryota</taxon>
        <taxon>Fungi</taxon>
        <taxon>Dikarya</taxon>
        <taxon>Ascomycota</taxon>
        <taxon>Pezizomycotina</taxon>
        <taxon>Dothideomycetes</taxon>
        <taxon>Pleosporomycetidae</taxon>
        <taxon>Gloniales</taxon>
        <taxon>Gloniaceae</taxon>
        <taxon>Glonium</taxon>
    </lineage>
</organism>
<gene>
    <name evidence="2" type="ORF">AOQ84DRAFT_440902</name>
</gene>
<proteinExistence type="predicted"/>